<feature type="transmembrane region" description="Helical" evidence="1">
    <location>
        <begin position="105"/>
        <end position="125"/>
    </location>
</feature>
<organism evidence="2 3">
    <name type="scientific">Xylanibacter rodentium</name>
    <dbReference type="NCBI Taxonomy" id="2736289"/>
    <lineage>
        <taxon>Bacteria</taxon>
        <taxon>Pseudomonadati</taxon>
        <taxon>Bacteroidota</taxon>
        <taxon>Bacteroidia</taxon>
        <taxon>Bacteroidales</taxon>
        <taxon>Prevotellaceae</taxon>
        <taxon>Xylanibacter</taxon>
    </lineage>
</organism>
<sequence>MEKSFSELLRASFKSADTEEWLDIYFTRPIGLAFALLWARLGVHPNTITILSMFLGIGAGWMFSHTDLWHNIAGIVLMMFANFCDSTDGQLARLTGRKTLIGRMLDGVASDVWFTAVYLGIVFRLWNDNMPFIDVKWGAWALLLCAVAGFVCHTMQCRLADYYRQIHLYFLLGKSGSELDDYESQQAIVDGLPKKGAFWERAFYTNYAKYCRAQEKSTPEFQAFYRNIRARYPDVSDMPQQLRDDFRAGSLPLMKYTNLLTHNSRAITLFIGCLLDIPYIYPLFEIIVLSTIYWHMHRSHEALCRRLNTTYGL</sequence>
<accession>A0ABX2AV37</accession>
<comment type="caution">
    <text evidence="2">The sequence shown here is derived from an EMBL/GenBank/DDBJ whole genome shotgun (WGS) entry which is preliminary data.</text>
</comment>
<dbReference type="InterPro" id="IPR000462">
    <property type="entry name" value="CDP-OH_P_trans"/>
</dbReference>
<dbReference type="EMBL" id="JABKKE010000005">
    <property type="protein sequence ID" value="NPE13531.1"/>
    <property type="molecule type" value="Genomic_DNA"/>
</dbReference>
<evidence type="ECO:0000313" key="3">
    <source>
        <dbReference type="Proteomes" id="UP001193734"/>
    </source>
</evidence>
<reference evidence="2 3" key="1">
    <citation type="submission" date="2020-05" db="EMBL/GenBank/DDBJ databases">
        <title>Distinct polysaccharide utilization as determinants for interspecies competition between intestinal Prevotella spp.</title>
        <authorList>
            <person name="Galvez E.J.C."/>
            <person name="Iljazovic A."/>
            <person name="Strowig T."/>
        </authorList>
    </citation>
    <scope>NUCLEOTIDE SEQUENCE [LARGE SCALE GENOMIC DNA]</scope>
    <source>
        <strain evidence="2 3">PROD</strain>
    </source>
</reference>
<protein>
    <submittedName>
        <fullName evidence="2">CDP-alcohol phosphatidyltransferase family protein</fullName>
    </submittedName>
</protein>
<proteinExistence type="predicted"/>
<dbReference type="Proteomes" id="UP001193734">
    <property type="component" value="Unassembled WGS sequence"/>
</dbReference>
<keyword evidence="1" id="KW-1133">Transmembrane helix</keyword>
<keyword evidence="1" id="KW-0472">Membrane</keyword>
<feature type="transmembrane region" description="Helical" evidence="1">
    <location>
        <begin position="46"/>
        <end position="62"/>
    </location>
</feature>
<name>A0ABX2AV37_9BACT</name>
<feature type="transmembrane region" description="Helical" evidence="1">
    <location>
        <begin position="137"/>
        <end position="155"/>
    </location>
</feature>
<gene>
    <name evidence="2" type="ORF">HPS55_04170</name>
</gene>
<evidence type="ECO:0000256" key="1">
    <source>
        <dbReference type="SAM" id="Phobius"/>
    </source>
</evidence>
<dbReference type="Gene3D" id="1.20.120.1760">
    <property type="match status" value="1"/>
</dbReference>
<evidence type="ECO:0000313" key="2">
    <source>
        <dbReference type="EMBL" id="NPE13531.1"/>
    </source>
</evidence>
<dbReference type="GeneID" id="82156956"/>
<dbReference type="Pfam" id="PF01066">
    <property type="entry name" value="CDP-OH_P_transf"/>
    <property type="match status" value="1"/>
</dbReference>
<keyword evidence="1" id="KW-0812">Transmembrane</keyword>
<dbReference type="InterPro" id="IPR043130">
    <property type="entry name" value="CDP-OH_PTrfase_TM_dom"/>
</dbReference>
<dbReference type="RefSeq" id="WP_172176072.1">
    <property type="nucleotide sequence ID" value="NZ_CASGIA010000004.1"/>
</dbReference>
<keyword evidence="3" id="KW-1185">Reference proteome</keyword>